<dbReference type="InterPro" id="IPR018499">
    <property type="entry name" value="Tetraspanin/Peripherin"/>
</dbReference>
<dbReference type="PIRSF" id="PIRSF002419">
    <property type="entry name" value="Tetraspanin"/>
    <property type="match status" value="1"/>
</dbReference>
<comment type="caution">
    <text evidence="7">The sequence shown here is derived from an EMBL/GenBank/DDBJ whole genome shotgun (WGS) entry which is preliminary data.</text>
</comment>
<gene>
    <name evidence="7" type="ORF">PFLUV_G00054640</name>
</gene>
<dbReference type="InterPro" id="IPR000301">
    <property type="entry name" value="Tetraspanin_animals"/>
</dbReference>
<keyword evidence="4 6" id="KW-1133">Transmembrane helix</keyword>
<feature type="transmembrane region" description="Helical" evidence="6">
    <location>
        <begin position="77"/>
        <end position="98"/>
    </location>
</feature>
<dbReference type="PANTHER" id="PTHR19282:SF456">
    <property type="entry name" value="CD63 MOLECULE"/>
    <property type="match status" value="1"/>
</dbReference>
<dbReference type="GO" id="GO:0005886">
    <property type="term" value="C:plasma membrane"/>
    <property type="evidence" value="ECO:0007669"/>
    <property type="project" value="TreeGrafter"/>
</dbReference>
<dbReference type="InterPro" id="IPR008952">
    <property type="entry name" value="Tetraspanin_EC2_sf"/>
</dbReference>
<dbReference type="PROSITE" id="PS00421">
    <property type="entry name" value="TM4_1"/>
    <property type="match status" value="1"/>
</dbReference>
<protein>
    <recommendedName>
        <fullName evidence="6">Tetraspanin</fullName>
    </recommendedName>
</protein>
<comment type="subcellular location">
    <subcellularLocation>
        <location evidence="1 6">Membrane</location>
        <topology evidence="1 6">Multi-pass membrane protein</topology>
    </subcellularLocation>
</comment>
<dbReference type="AlphaFoldDB" id="A0A6A5FJ18"/>
<organism evidence="7 8">
    <name type="scientific">Perca fluviatilis</name>
    <name type="common">European perch</name>
    <dbReference type="NCBI Taxonomy" id="8168"/>
    <lineage>
        <taxon>Eukaryota</taxon>
        <taxon>Metazoa</taxon>
        <taxon>Chordata</taxon>
        <taxon>Craniata</taxon>
        <taxon>Vertebrata</taxon>
        <taxon>Euteleostomi</taxon>
        <taxon>Actinopterygii</taxon>
        <taxon>Neopterygii</taxon>
        <taxon>Teleostei</taxon>
        <taxon>Neoteleostei</taxon>
        <taxon>Acanthomorphata</taxon>
        <taxon>Eupercaria</taxon>
        <taxon>Perciformes</taxon>
        <taxon>Percoidei</taxon>
        <taxon>Percidae</taxon>
        <taxon>Percinae</taxon>
        <taxon>Perca</taxon>
    </lineage>
</organism>
<evidence type="ECO:0000256" key="3">
    <source>
        <dbReference type="ARBA" id="ARBA00022692"/>
    </source>
</evidence>
<evidence type="ECO:0000256" key="2">
    <source>
        <dbReference type="ARBA" id="ARBA00006840"/>
    </source>
</evidence>
<name>A0A6A5FJ18_PERFL</name>
<keyword evidence="3 6" id="KW-0812">Transmembrane</keyword>
<evidence type="ECO:0000256" key="4">
    <source>
        <dbReference type="ARBA" id="ARBA00022989"/>
    </source>
</evidence>
<dbReference type="Gene3D" id="1.10.1450.10">
    <property type="entry name" value="Tetraspanin"/>
    <property type="match status" value="1"/>
</dbReference>
<evidence type="ECO:0000256" key="1">
    <source>
        <dbReference type="ARBA" id="ARBA00004141"/>
    </source>
</evidence>
<dbReference type="PRINTS" id="PR00259">
    <property type="entry name" value="TMFOUR"/>
</dbReference>
<evidence type="ECO:0000313" key="8">
    <source>
        <dbReference type="Proteomes" id="UP000465112"/>
    </source>
</evidence>
<feature type="transmembrane region" description="Helical" evidence="6">
    <location>
        <begin position="105"/>
        <end position="129"/>
    </location>
</feature>
<dbReference type="Proteomes" id="UP000465112">
    <property type="component" value="Chromosome 5"/>
</dbReference>
<dbReference type="GO" id="GO:1900746">
    <property type="term" value="P:regulation of vascular endothelial growth factor signaling pathway"/>
    <property type="evidence" value="ECO:0007669"/>
    <property type="project" value="TreeGrafter"/>
</dbReference>
<evidence type="ECO:0000313" key="7">
    <source>
        <dbReference type="EMBL" id="KAF1390103.1"/>
    </source>
</evidence>
<feature type="transmembrane region" description="Helical" evidence="6">
    <location>
        <begin position="34"/>
        <end position="57"/>
    </location>
</feature>
<evidence type="ECO:0000256" key="5">
    <source>
        <dbReference type="ARBA" id="ARBA00023136"/>
    </source>
</evidence>
<evidence type="ECO:0000256" key="6">
    <source>
        <dbReference type="RuleBase" id="RU361218"/>
    </source>
</evidence>
<dbReference type="InterPro" id="IPR018503">
    <property type="entry name" value="Tetraspanin_CS"/>
</dbReference>
<keyword evidence="5 6" id="KW-0472">Membrane</keyword>
<comment type="similarity">
    <text evidence="2 6">Belongs to the tetraspanin (TM4SF) family.</text>
</comment>
<dbReference type="Pfam" id="PF00335">
    <property type="entry name" value="Tetraspanin"/>
    <property type="match status" value="1"/>
</dbReference>
<dbReference type="SUPFAM" id="SSF48652">
    <property type="entry name" value="Tetraspanin"/>
    <property type="match status" value="1"/>
</dbReference>
<accession>A0A6A5FJ18</accession>
<sequence>MVNKWRRLLRLLHTKETISSSAMGVVGGMKCVKFLLFFFNFLFWLCGLALVVVGVLVQLGLHKTLMMKDATASGAPIVLIAVGVVIFFIAFFGCCGAWKENHCMVATFAVLLVLVILVEIAAVIAGYIFRNKLSDVVQDSLEDMISDYKNGTAEFKKSLDKLQKDLKCCGVNGSSDWTDFGPDKNSVPDSCCVKVTPRCGVNAMKDAAKVHQEGCHDAVVTFLKKNLLWVIIAAIVIAVLQIMGIVFACLLMRGIRSGYEVM</sequence>
<feature type="transmembrane region" description="Helical" evidence="6">
    <location>
        <begin position="227"/>
        <end position="252"/>
    </location>
</feature>
<dbReference type="EMBL" id="VHII01000005">
    <property type="protein sequence ID" value="KAF1390103.1"/>
    <property type="molecule type" value="Genomic_DNA"/>
</dbReference>
<keyword evidence="8" id="KW-1185">Reference proteome</keyword>
<proteinExistence type="inferred from homology"/>
<dbReference type="PANTHER" id="PTHR19282">
    <property type="entry name" value="TETRASPANIN"/>
    <property type="match status" value="1"/>
</dbReference>
<reference evidence="7 8" key="1">
    <citation type="submission" date="2019-06" db="EMBL/GenBank/DDBJ databases">
        <title>A chromosome-scale genome assembly of the European perch, Perca fluviatilis.</title>
        <authorList>
            <person name="Roques C."/>
            <person name="Zahm M."/>
            <person name="Cabau C."/>
            <person name="Klopp C."/>
            <person name="Bouchez O."/>
            <person name="Donnadieu C."/>
            <person name="Kuhl H."/>
            <person name="Gislard M."/>
            <person name="Guendouz S."/>
            <person name="Journot L."/>
            <person name="Haffray P."/>
            <person name="Bestin A."/>
            <person name="Morvezen R."/>
            <person name="Feron R."/>
            <person name="Wen M."/>
            <person name="Jouanno E."/>
            <person name="Herpin A."/>
            <person name="Schartl M."/>
            <person name="Postlethwait J."/>
            <person name="Schaerlinger B."/>
            <person name="Chardard D."/>
            <person name="Lecocq T."/>
            <person name="Poncet C."/>
            <person name="Jaffrelo L."/>
            <person name="Lampietro C."/>
            <person name="Guiguen Y."/>
        </authorList>
    </citation>
    <scope>NUCLEOTIDE SEQUENCE [LARGE SCALE GENOMIC DNA]</scope>
    <source>
        <tissue evidence="7">Blood</tissue>
    </source>
</reference>